<gene>
    <name evidence="4" type="ORF">EKO04_000933</name>
</gene>
<feature type="region of interest" description="Disordered" evidence="2">
    <location>
        <begin position="1087"/>
        <end position="1115"/>
    </location>
</feature>
<feature type="compositionally biased region" description="Polar residues" evidence="2">
    <location>
        <begin position="56"/>
        <end position="74"/>
    </location>
</feature>
<proteinExistence type="predicted"/>
<evidence type="ECO:0000313" key="4">
    <source>
        <dbReference type="EMBL" id="KAF9701045.1"/>
    </source>
</evidence>
<feature type="compositionally biased region" description="Polar residues" evidence="2">
    <location>
        <begin position="159"/>
        <end position="172"/>
    </location>
</feature>
<sequence>MDSQKRKRESMDSAIADMSSDDSLSSNPEIPVSDSSTQLTEVSSVEEPQSKRRKSNPTAVTFSLSSHDYGTAASQRPRRGAAPHVLPANRQPLILSKKTRPCKKRTADELNDKLSIEASQVFADEATAQMHTHGVNGNAEREQTPQQDQAPTGLPTPPQTVEKTNIQSTPQSSLRRSTRERRPTERLKLLDEEASPCSKRARAKPQREPSNRSEDTLPVEEHKSCIVRLRIPPALRSEETEQLMSFTSSFSHRQKKSDDNGTLESRELSQSFVENSSFQEFGSETFAQPRPEPILADSQDINSSQTQPDDENHHAAAHLQDPQGKSTLVRERFISTPDTSPQRLHYPHGVPLIVQNDTAINNESWQTQQTMPWYPPWNATSPGGTQQAPLTAEPSYHASQATTIDEEPFHLPDSTQPRLLNKQELYAIANQLFMHRTFGSPKPEPIGQPQVWADGRMELCETLHYFRSYQGASHSTGGFARGFMFDKVAHPRDYIDSNVVIARAGGGQVKDKNSGEMKANRDQVEDTTSNSLRNCMNHYNPVVIITGVDNPHIPSQPPHQYCVLDYFKPTHIWTEKSGTSKIVRYRFEKLNAGKEPWWRPRDVEDQIELGSLPLPFVKACGTCARESLQIYLNGWMCLRPMCGSFWLIFPSGPDSPRGSEPFEPDEASLVYDPRFLKARTPWPNDDHEYPLTSNDASLSSHAVPGENTSEAFIRGVVCPLCGRCNSRMDWSGWECQNPTCGWKRSPPHTLIPAVSLREPLWPLTYSYMPSRDTHSPLVTVNVSFAHNYRINRYTIPGIDGFITHMIANRAIVEEPNGPDSMFEELQQTDIGLRRRLIDNSQLKGGMYTRNFLVNYGMPYKFIAATASHPFTSAARPITATRSRLNWAAKYLLSHSPRSPSSTTSATTSSHTSHTSTDPQQFSDHEFNEVLALGYFESQKISYHDDGEHGLGPTIATLSLGAPGTMRIRLKAKHHLGVSPAGVYTDALPLPGSNAYAARLAAHAELQGLKSSDPKRYRRKLKELPGQMQLRSSGNAKDVLRLEVAHGDVVVMQGAALQRYYEHAVEHAGKLRFALTCRYIDPESLGEGEKPGYAVERDEGGYDGSVLGSAMDHTLN</sequence>
<name>A0A8H7JDC0_9PLEO</name>
<dbReference type="Gene3D" id="2.60.120.590">
    <property type="entry name" value="Alpha-ketoglutarate-dependent dioxygenase AlkB-like"/>
    <property type="match status" value="1"/>
</dbReference>
<dbReference type="OrthoDB" id="2163491at2759"/>
<feature type="region of interest" description="Disordered" evidence="2">
    <location>
        <begin position="1"/>
        <end position="108"/>
    </location>
</feature>
<protein>
    <recommendedName>
        <fullName evidence="3">Fe2OG dioxygenase domain-containing protein</fullName>
    </recommendedName>
</protein>
<feature type="compositionally biased region" description="Basic and acidic residues" evidence="2">
    <location>
        <begin position="1087"/>
        <end position="1099"/>
    </location>
</feature>
<feature type="compositionally biased region" description="Polar residues" evidence="2">
    <location>
        <begin position="242"/>
        <end position="251"/>
    </location>
</feature>
<feature type="compositionally biased region" description="Basic and acidic residues" evidence="2">
    <location>
        <begin position="205"/>
        <end position="224"/>
    </location>
</feature>
<feature type="compositionally biased region" description="Polar residues" evidence="2">
    <location>
        <begin position="33"/>
        <end position="47"/>
    </location>
</feature>
<feature type="compositionally biased region" description="Low complexity" evidence="2">
    <location>
        <begin position="894"/>
        <end position="916"/>
    </location>
</feature>
<feature type="region of interest" description="Disordered" evidence="2">
    <location>
        <begin position="124"/>
        <end position="227"/>
    </location>
</feature>
<organism evidence="4 5">
    <name type="scientific">Ascochyta lentis</name>
    <dbReference type="NCBI Taxonomy" id="205686"/>
    <lineage>
        <taxon>Eukaryota</taxon>
        <taxon>Fungi</taxon>
        <taxon>Dikarya</taxon>
        <taxon>Ascomycota</taxon>
        <taxon>Pezizomycotina</taxon>
        <taxon>Dothideomycetes</taxon>
        <taxon>Pleosporomycetidae</taxon>
        <taxon>Pleosporales</taxon>
        <taxon>Pleosporineae</taxon>
        <taxon>Didymellaceae</taxon>
        <taxon>Ascochyta</taxon>
    </lineage>
</organism>
<evidence type="ECO:0000313" key="5">
    <source>
        <dbReference type="Proteomes" id="UP000651452"/>
    </source>
</evidence>
<dbReference type="SUPFAM" id="SSF51197">
    <property type="entry name" value="Clavaminate synthase-like"/>
    <property type="match status" value="1"/>
</dbReference>
<dbReference type="PROSITE" id="PS51471">
    <property type="entry name" value="FE2OG_OXY"/>
    <property type="match status" value="1"/>
</dbReference>
<evidence type="ECO:0000256" key="2">
    <source>
        <dbReference type="SAM" id="MobiDB-lite"/>
    </source>
</evidence>
<dbReference type="InterPro" id="IPR027450">
    <property type="entry name" value="AlkB-like"/>
</dbReference>
<dbReference type="InterPro" id="IPR037151">
    <property type="entry name" value="AlkB-like_sf"/>
</dbReference>
<dbReference type="Pfam" id="PF13532">
    <property type="entry name" value="2OG-FeII_Oxy_2"/>
    <property type="match status" value="1"/>
</dbReference>
<dbReference type="InterPro" id="IPR032852">
    <property type="entry name" value="ALKBH2"/>
</dbReference>
<feature type="binding site" evidence="1">
    <location>
        <position position="934"/>
    </location>
    <ligand>
        <name>2-oxoglutarate</name>
        <dbReference type="ChEBI" id="CHEBI:16810"/>
    </ligand>
</feature>
<dbReference type="PANTHER" id="PTHR31573">
    <property type="entry name" value="ALPHA-KETOGLUTARATE-DEPENDENT DIOXYGENASE ALKB HOMOLOG 2"/>
    <property type="match status" value="1"/>
</dbReference>
<feature type="binding site" evidence="1">
    <location>
        <position position="1062"/>
    </location>
    <ligand>
        <name>2-oxoglutarate</name>
        <dbReference type="ChEBI" id="CHEBI:16810"/>
    </ligand>
</feature>
<dbReference type="EMBL" id="RZGK01000002">
    <property type="protein sequence ID" value="KAF9701045.1"/>
    <property type="molecule type" value="Genomic_DNA"/>
</dbReference>
<keyword evidence="5" id="KW-1185">Reference proteome</keyword>
<evidence type="ECO:0000256" key="1">
    <source>
        <dbReference type="PIRSR" id="PIRSR632852-1"/>
    </source>
</evidence>
<accession>A0A8H7JDC0</accession>
<reference evidence="4" key="1">
    <citation type="submission" date="2018-12" db="EMBL/GenBank/DDBJ databases">
        <authorList>
            <person name="Syme R.A."/>
            <person name="Farfan-Caceres L."/>
            <person name="Lichtenzveig J."/>
        </authorList>
    </citation>
    <scope>NUCLEOTIDE SEQUENCE</scope>
    <source>
        <strain evidence="4">Al4</strain>
    </source>
</reference>
<feature type="compositionally biased region" description="Basic and acidic residues" evidence="2">
    <location>
        <begin position="256"/>
        <end position="267"/>
    </location>
</feature>
<reference evidence="4" key="2">
    <citation type="submission" date="2020-09" db="EMBL/GenBank/DDBJ databases">
        <title>Reference genome assembly for Australian Ascochyta lentis isolate Al4.</title>
        <authorList>
            <person name="Lee R.C."/>
            <person name="Farfan-Caceres L.M."/>
            <person name="Debler J.W."/>
            <person name="Williams A.H."/>
            <person name="Henares B.M."/>
        </authorList>
    </citation>
    <scope>NUCLEOTIDE SEQUENCE</scope>
    <source>
        <strain evidence="4">Al4</strain>
    </source>
</reference>
<feature type="region of interest" description="Disordered" evidence="2">
    <location>
        <begin position="242"/>
        <end position="271"/>
    </location>
</feature>
<feature type="region of interest" description="Disordered" evidence="2">
    <location>
        <begin position="294"/>
        <end position="326"/>
    </location>
</feature>
<feature type="domain" description="Fe2OG dioxygenase" evidence="3">
    <location>
        <begin position="925"/>
        <end position="1080"/>
    </location>
</feature>
<dbReference type="InterPro" id="IPR005123">
    <property type="entry name" value="Oxoglu/Fe-dep_dioxygenase_dom"/>
</dbReference>
<dbReference type="GO" id="GO:0035516">
    <property type="term" value="F:broad specificity oxidative DNA demethylase activity"/>
    <property type="evidence" value="ECO:0007669"/>
    <property type="project" value="TreeGrafter"/>
</dbReference>
<dbReference type="GO" id="GO:0008198">
    <property type="term" value="F:ferrous iron binding"/>
    <property type="evidence" value="ECO:0007669"/>
    <property type="project" value="TreeGrafter"/>
</dbReference>
<dbReference type="Proteomes" id="UP000651452">
    <property type="component" value="Unassembled WGS sequence"/>
</dbReference>
<dbReference type="PANTHER" id="PTHR31573:SF4">
    <property type="entry name" value="FE2OG DIOXYGENASE DOMAIN-CONTAINING PROTEIN"/>
    <property type="match status" value="1"/>
</dbReference>
<dbReference type="AlphaFoldDB" id="A0A8H7JDC0"/>
<feature type="region of interest" description="Disordered" evidence="2">
    <location>
        <begin position="894"/>
        <end position="922"/>
    </location>
</feature>
<feature type="compositionally biased region" description="Low complexity" evidence="2">
    <location>
        <begin position="12"/>
        <end position="26"/>
    </location>
</feature>
<dbReference type="GO" id="GO:0051747">
    <property type="term" value="F:cytosine C-5 DNA demethylase activity"/>
    <property type="evidence" value="ECO:0007669"/>
    <property type="project" value="TreeGrafter"/>
</dbReference>
<feature type="compositionally biased region" description="Basic and acidic residues" evidence="2">
    <location>
        <begin position="180"/>
        <end position="191"/>
    </location>
</feature>
<feature type="binding site" evidence="1">
    <location>
        <position position="943"/>
    </location>
    <ligand>
        <name>2-oxoglutarate</name>
        <dbReference type="ChEBI" id="CHEBI:16810"/>
    </ligand>
</feature>
<evidence type="ECO:0000259" key="3">
    <source>
        <dbReference type="PROSITE" id="PS51471"/>
    </source>
</evidence>
<dbReference type="GO" id="GO:0006307">
    <property type="term" value="P:DNA alkylation repair"/>
    <property type="evidence" value="ECO:0007669"/>
    <property type="project" value="TreeGrafter"/>
</dbReference>
<comment type="caution">
    <text evidence="4">The sequence shown here is derived from an EMBL/GenBank/DDBJ whole genome shotgun (WGS) entry which is preliminary data.</text>
</comment>